<organism evidence="3 4">
    <name type="scientific">Galactobacter valiniphilus</name>
    <dbReference type="NCBI Taxonomy" id="2676122"/>
    <lineage>
        <taxon>Bacteria</taxon>
        <taxon>Bacillati</taxon>
        <taxon>Actinomycetota</taxon>
        <taxon>Actinomycetes</taxon>
        <taxon>Micrococcales</taxon>
        <taxon>Micrococcaceae</taxon>
        <taxon>Galactobacter</taxon>
    </lineage>
</organism>
<keyword evidence="2" id="KW-0472">Membrane</keyword>
<dbReference type="Proteomes" id="UP000265419">
    <property type="component" value="Unassembled WGS sequence"/>
</dbReference>
<keyword evidence="4" id="KW-1185">Reference proteome</keyword>
<dbReference type="AlphaFoldDB" id="A0A399JED6"/>
<feature type="region of interest" description="Disordered" evidence="1">
    <location>
        <begin position="1"/>
        <end position="42"/>
    </location>
</feature>
<evidence type="ECO:0000256" key="2">
    <source>
        <dbReference type="SAM" id="Phobius"/>
    </source>
</evidence>
<evidence type="ECO:0000313" key="4">
    <source>
        <dbReference type="Proteomes" id="UP000265419"/>
    </source>
</evidence>
<dbReference type="EMBL" id="QQXK01000007">
    <property type="protein sequence ID" value="RII42917.1"/>
    <property type="molecule type" value="Genomic_DNA"/>
</dbReference>
<keyword evidence="2" id="KW-0812">Transmembrane</keyword>
<protein>
    <submittedName>
        <fullName evidence="3">DUF4245 domain-containing protein</fullName>
    </submittedName>
</protein>
<keyword evidence="2" id="KW-1133">Transmembrane helix</keyword>
<proteinExistence type="predicted"/>
<dbReference type="RefSeq" id="WP_119424062.1">
    <property type="nucleotide sequence ID" value="NZ_QQXK01000007.1"/>
</dbReference>
<feature type="compositionally biased region" description="Low complexity" evidence="1">
    <location>
        <begin position="14"/>
        <end position="31"/>
    </location>
</feature>
<comment type="caution">
    <text evidence="3">The sequence shown here is derived from an EMBL/GenBank/DDBJ whole genome shotgun (WGS) entry which is preliminary data.</text>
</comment>
<evidence type="ECO:0000256" key="1">
    <source>
        <dbReference type="SAM" id="MobiDB-lite"/>
    </source>
</evidence>
<reference evidence="3 4" key="1">
    <citation type="submission" date="2018-07" db="EMBL/GenBank/DDBJ databases">
        <title>Arthrobacter sp. nov., isolated from raw cow's milk with high bacterial count.</title>
        <authorList>
            <person name="Hahne J."/>
            <person name="Isele D."/>
            <person name="Lipski A."/>
        </authorList>
    </citation>
    <scope>NUCLEOTIDE SEQUENCE [LARGE SCALE GENOMIC DNA]</scope>
    <source>
        <strain evidence="3 4">JZ R-35</strain>
    </source>
</reference>
<name>A0A399JED6_9MICC</name>
<feature type="compositionally biased region" description="Polar residues" evidence="1">
    <location>
        <begin position="1"/>
        <end position="13"/>
    </location>
</feature>
<dbReference type="Pfam" id="PF14030">
    <property type="entry name" value="DUF4245"/>
    <property type="match status" value="1"/>
</dbReference>
<sequence>MPQNDSAPLSQPSVEPVEPAAPAEPAVEAPRAPLPGEPGFKAPLTEKQLKRANQTIKGMFISVGLTLAVVLPVVFLNPGSSKDTYDRQHVDQAAVAQAAQQNITTQGFKALNPSWPDGWYVNRATWNAGAADGVGYWSLGVIKGDTHYGEVLQTDAANPSWISLVTDGSLPTGATRQIDGVAWEERKLPSEKKPKSLLVTEIDGYTYIVRVDGGDEDFMGELATLVQKAAPGR</sequence>
<feature type="transmembrane region" description="Helical" evidence="2">
    <location>
        <begin position="58"/>
        <end position="76"/>
    </location>
</feature>
<gene>
    <name evidence="3" type="ORF">DWB68_05095</name>
</gene>
<evidence type="ECO:0000313" key="3">
    <source>
        <dbReference type="EMBL" id="RII42917.1"/>
    </source>
</evidence>
<dbReference type="InterPro" id="IPR025339">
    <property type="entry name" value="DUF4245"/>
</dbReference>
<accession>A0A399JED6</accession>